<dbReference type="Proteomes" id="UP000035680">
    <property type="component" value="Unassembled WGS sequence"/>
</dbReference>
<dbReference type="WBParaSite" id="SVE_0448800.1">
    <property type="protein sequence ID" value="SVE_0448800.1"/>
    <property type="gene ID" value="SVE_0448800"/>
</dbReference>
<dbReference type="SUPFAM" id="SSF51445">
    <property type="entry name" value="(Trans)glycosidases"/>
    <property type="match status" value="1"/>
</dbReference>
<dbReference type="Pfam" id="PF01630">
    <property type="entry name" value="Glyco_hydro_56"/>
    <property type="match status" value="1"/>
</dbReference>
<evidence type="ECO:0000313" key="4">
    <source>
        <dbReference type="Proteomes" id="UP000035680"/>
    </source>
</evidence>
<dbReference type="PANTHER" id="PTHR11769">
    <property type="entry name" value="HYALURONIDASE"/>
    <property type="match status" value="1"/>
</dbReference>
<evidence type="ECO:0000256" key="2">
    <source>
        <dbReference type="ARBA" id="ARBA00023157"/>
    </source>
</evidence>
<dbReference type="InterPro" id="IPR017853">
    <property type="entry name" value="GH"/>
</dbReference>
<name>A0A0K0F6P3_STRVS</name>
<keyword evidence="4" id="KW-1185">Reference proteome</keyword>
<reference evidence="4" key="1">
    <citation type="submission" date="2014-07" db="EMBL/GenBank/DDBJ databases">
        <authorList>
            <person name="Martin A.A"/>
            <person name="De Silva N."/>
        </authorList>
    </citation>
    <scope>NUCLEOTIDE SEQUENCE</scope>
</reference>
<evidence type="ECO:0000256" key="3">
    <source>
        <dbReference type="RuleBase" id="RU610713"/>
    </source>
</evidence>
<keyword evidence="2" id="KW-1015">Disulfide bond</keyword>
<keyword evidence="3" id="KW-0378">Hydrolase</keyword>
<organism evidence="4 5">
    <name type="scientific">Strongyloides venezuelensis</name>
    <name type="common">Threadworm</name>
    <dbReference type="NCBI Taxonomy" id="75913"/>
    <lineage>
        <taxon>Eukaryota</taxon>
        <taxon>Metazoa</taxon>
        <taxon>Ecdysozoa</taxon>
        <taxon>Nematoda</taxon>
        <taxon>Chromadorea</taxon>
        <taxon>Rhabditida</taxon>
        <taxon>Tylenchina</taxon>
        <taxon>Panagrolaimomorpha</taxon>
        <taxon>Strongyloidoidea</taxon>
        <taxon>Strongyloididae</taxon>
        <taxon>Strongyloides</taxon>
    </lineage>
</organism>
<dbReference type="EC" id="3.2.1.35" evidence="3"/>
<protein>
    <recommendedName>
        <fullName evidence="3">Hyaluronidase</fullName>
        <ecNumber evidence="3">3.2.1.35</ecNumber>
    </recommendedName>
</protein>
<dbReference type="Gene3D" id="3.20.20.70">
    <property type="entry name" value="Aldolase class I"/>
    <property type="match status" value="1"/>
</dbReference>
<reference evidence="5" key="2">
    <citation type="submission" date="2015-08" db="UniProtKB">
        <authorList>
            <consortium name="WormBaseParasite"/>
        </authorList>
    </citation>
    <scope>IDENTIFICATION</scope>
</reference>
<comment type="catalytic activity">
    <reaction evidence="3">
        <text>Random hydrolysis of (1-&gt;4)-linkages between N-acetyl-beta-D-glucosamine and D-glucuronate residues in hyaluronate.</text>
        <dbReference type="EC" id="3.2.1.35"/>
    </reaction>
</comment>
<keyword evidence="3" id="KW-0326">Glycosidase</keyword>
<accession>A0A0K0F6P3</accession>
<dbReference type="GO" id="GO:0004415">
    <property type="term" value="F:hyalurononglucosaminidase activity"/>
    <property type="evidence" value="ECO:0007669"/>
    <property type="project" value="UniProtKB-UniRule"/>
</dbReference>
<comment type="similarity">
    <text evidence="1 3">Belongs to the glycosyl hydrolase 56 family.</text>
</comment>
<dbReference type="GO" id="GO:0030214">
    <property type="term" value="P:hyaluronan catabolic process"/>
    <property type="evidence" value="ECO:0007669"/>
    <property type="project" value="TreeGrafter"/>
</dbReference>
<dbReference type="InterPro" id="IPR018155">
    <property type="entry name" value="Hyaluronidase"/>
</dbReference>
<dbReference type="InterPro" id="IPR013785">
    <property type="entry name" value="Aldolase_TIM"/>
</dbReference>
<evidence type="ECO:0000256" key="1">
    <source>
        <dbReference type="ARBA" id="ARBA00008871"/>
    </source>
</evidence>
<dbReference type="STRING" id="75913.A0A0K0F6P3"/>
<evidence type="ECO:0000313" key="5">
    <source>
        <dbReference type="WBParaSite" id="SVE_0448800.1"/>
    </source>
</evidence>
<dbReference type="GO" id="GO:0005975">
    <property type="term" value="P:carbohydrate metabolic process"/>
    <property type="evidence" value="ECO:0007669"/>
    <property type="project" value="InterPro"/>
</dbReference>
<sequence length="99" mass="11602">MIIKKCVDSQILKNIIYYEGSSRENIVIFYEKNVGLYPYLKYINSIHNEYFNGGIPQNTNISVYIFKLRQDISKKIPNPDFDGIAVINVEEWRPTHDSN</sequence>
<dbReference type="PANTHER" id="PTHR11769:SF35">
    <property type="entry name" value="HYALURONIDASE"/>
    <property type="match status" value="1"/>
</dbReference>
<dbReference type="AlphaFoldDB" id="A0A0K0F6P3"/>
<proteinExistence type="inferred from homology"/>